<keyword evidence="2" id="KW-0472">Membrane</keyword>
<feature type="compositionally biased region" description="Basic and acidic residues" evidence="1">
    <location>
        <begin position="207"/>
        <end position="219"/>
    </location>
</feature>
<dbReference type="Proteomes" id="UP001310890">
    <property type="component" value="Unassembled WGS sequence"/>
</dbReference>
<dbReference type="EMBL" id="JAVRRL010000003">
    <property type="protein sequence ID" value="KAK5117976.1"/>
    <property type="molecule type" value="Genomic_DNA"/>
</dbReference>
<feature type="compositionally biased region" description="Basic and acidic residues" evidence="1">
    <location>
        <begin position="61"/>
        <end position="75"/>
    </location>
</feature>
<feature type="transmembrane region" description="Helical" evidence="2">
    <location>
        <begin position="452"/>
        <end position="476"/>
    </location>
</feature>
<sequence length="598" mass="63885">MSSYFSLPSFAKAKKNQEQLEKTNPQKPVLDDDDEKFFDQQIESGEAVKKTQDAAPTKIAEGGEEKELSKDETEKAGTTADQAVLPERQPETEANKEGAQPDDSAAEDPPEQAPEDTAGVEDPPEQAPEDATKDETPPALPKRPKKSKAMELPSQEEAEAATRGFNASGPPNAAATATGEGTEKRTWTSYLPTMGTGNKSSTSEQQKAPEGKANDEKPGDQASEGQSRTWAEYASSTYSALPSVPSIPAIPKPWTSKDKDSKVEPVLKDDGTIDETATKEKQEREMSVLLDNLNMSSINNRVFAFSGETQKIYERFAQVLKDTLNGAPTAYEDMDKLMKDAGPTLEKQFQSMPPFVQTLVKSLPAKLGTTLGPELLAAASTKPDDDLKTKMTSASKQSSSGGEASSSTSAGKEGAQQQKKKRKIPGLKGLISEQGAVASILRSVVNFLKFRFPFLASTTNVVMSLAVFILMFVFWYSHKRGKEVRLAQEAATGDGGDGANDDVEGEDGDMEVEVTDEEEEDEELGEKGASGGDDGADAGEENVPQGADSAAAEKASAKETDGAEEGKQDTAHAIGAAPPESVAKQEENEEAAKEKEKA</sequence>
<feature type="compositionally biased region" description="Polar residues" evidence="1">
    <location>
        <begin position="187"/>
        <end position="206"/>
    </location>
</feature>
<keyword evidence="2" id="KW-1133">Transmembrane helix</keyword>
<proteinExistence type="predicted"/>
<feature type="region of interest" description="Disordered" evidence="1">
    <location>
        <begin position="489"/>
        <end position="598"/>
    </location>
</feature>
<evidence type="ECO:0000256" key="1">
    <source>
        <dbReference type="SAM" id="MobiDB-lite"/>
    </source>
</evidence>
<evidence type="ECO:0000313" key="3">
    <source>
        <dbReference type="EMBL" id="KAK5117976.1"/>
    </source>
</evidence>
<feature type="compositionally biased region" description="Basic and acidic residues" evidence="1">
    <location>
        <begin position="583"/>
        <end position="598"/>
    </location>
</feature>
<protein>
    <submittedName>
        <fullName evidence="3">Uncharacterized protein</fullName>
    </submittedName>
</protein>
<dbReference type="AlphaFoldDB" id="A0AAN7TJA0"/>
<comment type="caution">
    <text evidence="3">The sequence shown here is derived from an EMBL/GenBank/DDBJ whole genome shotgun (WGS) entry which is preliminary data.</text>
</comment>
<keyword evidence="2" id="KW-0812">Transmembrane</keyword>
<feature type="compositionally biased region" description="Basic and acidic residues" evidence="1">
    <location>
        <begin position="555"/>
        <end position="570"/>
    </location>
</feature>
<reference evidence="3" key="1">
    <citation type="submission" date="2023-08" db="EMBL/GenBank/DDBJ databases">
        <title>Black Yeasts Isolated from many extreme environments.</title>
        <authorList>
            <person name="Coleine C."/>
            <person name="Stajich J.E."/>
            <person name="Selbmann L."/>
        </authorList>
    </citation>
    <scope>NUCLEOTIDE SEQUENCE</scope>
    <source>
        <strain evidence="3">CCFEE 5401</strain>
    </source>
</reference>
<evidence type="ECO:0000313" key="4">
    <source>
        <dbReference type="Proteomes" id="UP001310890"/>
    </source>
</evidence>
<feature type="region of interest" description="Disordered" evidence="1">
    <location>
        <begin position="382"/>
        <end position="423"/>
    </location>
</feature>
<feature type="compositionally biased region" description="Basic and acidic residues" evidence="1">
    <location>
        <begin position="255"/>
        <end position="264"/>
    </location>
</feature>
<feature type="compositionally biased region" description="Acidic residues" evidence="1">
    <location>
        <begin position="104"/>
        <end position="128"/>
    </location>
</feature>
<evidence type="ECO:0000256" key="2">
    <source>
        <dbReference type="SAM" id="Phobius"/>
    </source>
</evidence>
<feature type="compositionally biased region" description="Polar residues" evidence="1">
    <location>
        <begin position="223"/>
        <end position="240"/>
    </location>
</feature>
<organism evidence="3 4">
    <name type="scientific">Meristemomyces frigidus</name>
    <dbReference type="NCBI Taxonomy" id="1508187"/>
    <lineage>
        <taxon>Eukaryota</taxon>
        <taxon>Fungi</taxon>
        <taxon>Dikarya</taxon>
        <taxon>Ascomycota</taxon>
        <taxon>Pezizomycotina</taxon>
        <taxon>Dothideomycetes</taxon>
        <taxon>Dothideomycetidae</taxon>
        <taxon>Mycosphaerellales</taxon>
        <taxon>Teratosphaeriaceae</taxon>
        <taxon>Meristemomyces</taxon>
    </lineage>
</organism>
<feature type="compositionally biased region" description="Low complexity" evidence="1">
    <location>
        <begin position="392"/>
        <end position="417"/>
    </location>
</feature>
<name>A0AAN7TJA0_9PEZI</name>
<gene>
    <name evidence="3" type="ORF">LTR62_004020</name>
</gene>
<feature type="compositionally biased region" description="Acidic residues" evidence="1">
    <location>
        <begin position="499"/>
        <end position="524"/>
    </location>
</feature>
<feature type="region of interest" description="Disordered" evidence="1">
    <location>
        <begin position="1"/>
        <end position="264"/>
    </location>
</feature>
<accession>A0AAN7TJA0</accession>